<proteinExistence type="predicted"/>
<reference evidence="1 2" key="1">
    <citation type="journal article" date="2021" name="Commun. Biol.">
        <title>Genomic insights into the host specific adaptation of the Pneumocystis genus.</title>
        <authorList>
            <person name="Cisse O.H."/>
            <person name="Ma L."/>
            <person name="Dekker J.P."/>
            <person name="Khil P.P."/>
            <person name="Youn J.-H."/>
            <person name="Brenchley J.M."/>
            <person name="Blair R."/>
            <person name="Pahar B."/>
            <person name="Chabe M."/>
            <person name="Van Rompay K.K.A."/>
            <person name="Keesler R."/>
            <person name="Sukura A."/>
            <person name="Hirsch V."/>
            <person name="Kutty G."/>
            <person name="Liu Y."/>
            <person name="Peng L."/>
            <person name="Chen J."/>
            <person name="Song J."/>
            <person name="Weissenbacher-Lang C."/>
            <person name="Xu J."/>
            <person name="Upham N.S."/>
            <person name="Stajich J.E."/>
            <person name="Cuomo C.A."/>
            <person name="Cushion M.T."/>
            <person name="Kovacs J.A."/>
        </authorList>
    </citation>
    <scope>NUCLEOTIDE SEQUENCE [LARGE SCALE GENOMIC DNA]</scope>
    <source>
        <strain evidence="1 2">RABM</strain>
    </source>
</reference>
<accession>A0ACB7CH04</accession>
<organism evidence="1 2">
    <name type="scientific">Pneumocystis oryctolagi</name>
    <dbReference type="NCBI Taxonomy" id="42067"/>
    <lineage>
        <taxon>Eukaryota</taxon>
        <taxon>Fungi</taxon>
        <taxon>Dikarya</taxon>
        <taxon>Ascomycota</taxon>
        <taxon>Taphrinomycotina</taxon>
        <taxon>Pneumocystomycetes</taxon>
        <taxon>Pneumocystaceae</taxon>
        <taxon>Pneumocystis</taxon>
    </lineage>
</organism>
<name>A0ACB7CH04_9ASCO</name>
<gene>
    <name evidence="1" type="ORF">PORY_000550</name>
</gene>
<dbReference type="Proteomes" id="UP000768646">
    <property type="component" value="Unassembled WGS sequence"/>
</dbReference>
<keyword evidence="2" id="KW-1185">Reference proteome</keyword>
<protein>
    <submittedName>
        <fullName evidence="1">Uncharacterized protein</fullName>
    </submittedName>
</protein>
<comment type="caution">
    <text evidence="1">The sequence shown here is derived from an EMBL/GenBank/DDBJ whole genome shotgun (WGS) entry which is preliminary data.</text>
</comment>
<sequence>MRVALFALSAQIGCALVAALYNGHRPDLDETEERDFLSAAIYNGQQLGSGYPPDSRRLYRRGLGGLSKDGRLDGVWTVTATIKFHLGRYPSDIPNNF</sequence>
<evidence type="ECO:0000313" key="1">
    <source>
        <dbReference type="EMBL" id="KAG4306562.1"/>
    </source>
</evidence>
<dbReference type="EMBL" id="JABTEG010000001">
    <property type="protein sequence ID" value="KAG4306562.1"/>
    <property type="molecule type" value="Genomic_DNA"/>
</dbReference>
<evidence type="ECO:0000313" key="2">
    <source>
        <dbReference type="Proteomes" id="UP000768646"/>
    </source>
</evidence>